<gene>
    <name evidence="1" type="ORF">M9Y10_023368</name>
</gene>
<dbReference type="SUPFAM" id="SSF81901">
    <property type="entry name" value="HCP-like"/>
    <property type="match status" value="1"/>
</dbReference>
<proteinExistence type="predicted"/>
<dbReference type="InterPro" id="IPR011990">
    <property type="entry name" value="TPR-like_helical_dom_sf"/>
</dbReference>
<dbReference type="Gene3D" id="1.25.40.10">
    <property type="entry name" value="Tetratricopeptide repeat domain"/>
    <property type="match status" value="1"/>
</dbReference>
<evidence type="ECO:0000313" key="1">
    <source>
        <dbReference type="EMBL" id="KAK8894927.1"/>
    </source>
</evidence>
<sequence length="110" mass="12482">MIDLAFIYYEGSNQDKVEGYPKCLYYCSLKLLTGDGVPIDKEEAMKLMKKAADPGNPDAINQDGLKLNDGDGIQQNEAVKGQSYDMHNYGLKLYKEEVVKDKKTRRHKAY</sequence>
<reference evidence="1 2" key="1">
    <citation type="submission" date="2024-04" db="EMBL/GenBank/DDBJ databases">
        <title>Tritrichomonas musculus Genome.</title>
        <authorList>
            <person name="Alves-Ferreira E."/>
            <person name="Grigg M."/>
            <person name="Lorenzi H."/>
            <person name="Galac M."/>
        </authorList>
    </citation>
    <scope>NUCLEOTIDE SEQUENCE [LARGE SCALE GENOMIC DNA]</scope>
    <source>
        <strain evidence="1 2">EAF2021</strain>
    </source>
</reference>
<keyword evidence="2" id="KW-1185">Reference proteome</keyword>
<dbReference type="EMBL" id="JAPFFF010000003">
    <property type="protein sequence ID" value="KAK8894927.1"/>
    <property type="molecule type" value="Genomic_DNA"/>
</dbReference>
<protein>
    <submittedName>
        <fullName evidence="1">Uncharacterized protein</fullName>
    </submittedName>
</protein>
<comment type="caution">
    <text evidence="1">The sequence shown here is derived from an EMBL/GenBank/DDBJ whole genome shotgun (WGS) entry which is preliminary data.</text>
</comment>
<organism evidence="1 2">
    <name type="scientific">Tritrichomonas musculus</name>
    <dbReference type="NCBI Taxonomy" id="1915356"/>
    <lineage>
        <taxon>Eukaryota</taxon>
        <taxon>Metamonada</taxon>
        <taxon>Parabasalia</taxon>
        <taxon>Tritrichomonadida</taxon>
        <taxon>Tritrichomonadidae</taxon>
        <taxon>Tritrichomonas</taxon>
    </lineage>
</organism>
<evidence type="ECO:0000313" key="2">
    <source>
        <dbReference type="Proteomes" id="UP001470230"/>
    </source>
</evidence>
<dbReference type="Proteomes" id="UP001470230">
    <property type="component" value="Unassembled WGS sequence"/>
</dbReference>
<accession>A0ABR2KVK5</accession>
<name>A0ABR2KVK5_9EUKA</name>